<dbReference type="CDD" id="cd07750">
    <property type="entry name" value="PolyPPase_VTC_like"/>
    <property type="match status" value="1"/>
</dbReference>
<dbReference type="InterPro" id="IPR018966">
    <property type="entry name" value="VTC_domain"/>
</dbReference>
<comment type="caution">
    <text evidence="2">The sequence shown here is derived from an EMBL/GenBank/DDBJ whole genome shotgun (WGS) entry which is preliminary data.</text>
</comment>
<organism evidence="2 3">
    <name type="scientific">Candidatus Blautia faecigallinarum</name>
    <dbReference type="NCBI Taxonomy" id="2838488"/>
    <lineage>
        <taxon>Bacteria</taxon>
        <taxon>Bacillati</taxon>
        <taxon>Bacillota</taxon>
        <taxon>Clostridia</taxon>
        <taxon>Lachnospirales</taxon>
        <taxon>Lachnospiraceae</taxon>
        <taxon>Blautia</taxon>
    </lineage>
</organism>
<dbReference type="AlphaFoldDB" id="A0A9D2DTA3"/>
<accession>A0A9D2DTA3</accession>
<dbReference type="EMBL" id="DXBU01000106">
    <property type="protein sequence ID" value="HIZ22688.1"/>
    <property type="molecule type" value="Genomic_DNA"/>
</dbReference>
<dbReference type="Pfam" id="PF09359">
    <property type="entry name" value="VTC"/>
    <property type="match status" value="1"/>
</dbReference>
<name>A0A9D2DTA3_9FIRM</name>
<proteinExistence type="predicted"/>
<reference evidence="2" key="1">
    <citation type="journal article" date="2021" name="PeerJ">
        <title>Extensive microbial diversity within the chicken gut microbiome revealed by metagenomics and culture.</title>
        <authorList>
            <person name="Gilroy R."/>
            <person name="Ravi A."/>
            <person name="Getino M."/>
            <person name="Pursley I."/>
            <person name="Horton D.L."/>
            <person name="Alikhan N.F."/>
            <person name="Baker D."/>
            <person name="Gharbi K."/>
            <person name="Hall N."/>
            <person name="Watson M."/>
            <person name="Adriaenssens E.M."/>
            <person name="Foster-Nyarko E."/>
            <person name="Jarju S."/>
            <person name="Secka A."/>
            <person name="Antonio M."/>
            <person name="Oren A."/>
            <person name="Chaudhuri R.R."/>
            <person name="La Ragione R."/>
            <person name="Hildebrand F."/>
            <person name="Pallen M.J."/>
        </authorList>
    </citation>
    <scope>NUCLEOTIDE SEQUENCE</scope>
    <source>
        <strain evidence="2">14324</strain>
    </source>
</reference>
<reference evidence="2" key="2">
    <citation type="submission" date="2021-04" db="EMBL/GenBank/DDBJ databases">
        <authorList>
            <person name="Gilroy R."/>
        </authorList>
    </citation>
    <scope>NUCLEOTIDE SEQUENCE</scope>
    <source>
        <strain evidence="2">14324</strain>
    </source>
</reference>
<evidence type="ECO:0000313" key="2">
    <source>
        <dbReference type="EMBL" id="HIZ22688.1"/>
    </source>
</evidence>
<gene>
    <name evidence="2" type="ORF">IAA21_07845</name>
</gene>
<dbReference type="Gene3D" id="3.20.100.30">
    <property type="entry name" value="VTC, catalytic tunnel domain"/>
    <property type="match status" value="1"/>
</dbReference>
<dbReference type="InterPro" id="IPR042267">
    <property type="entry name" value="VTC_sf"/>
</dbReference>
<protein>
    <submittedName>
        <fullName evidence="2">Polyphosphate polymerase domain-containing protein</fullName>
    </submittedName>
</protein>
<dbReference type="GO" id="GO:0006799">
    <property type="term" value="P:polyphosphate biosynthetic process"/>
    <property type="evidence" value="ECO:0007669"/>
    <property type="project" value="UniProtKB-ARBA"/>
</dbReference>
<sequence>MEYDSHAGPSHSYNIRSLYFDDMYRTAYKEKLDGIQYRKKYRIRIYNCQDQRISLECKHKDGPYIYKEAVKLTREEYDRILLGDFSFLLKREEQMAKEFFVDARTRLMKPEVIVEYDREPFVYKTGTVRITFDKDLRAISWKDNMFDPLAPSFSVMNGQEMILEIKFTGLLPEKIRHLFRTYEIVQTSASKFCMCVDKIGETLQH</sequence>
<evidence type="ECO:0000313" key="3">
    <source>
        <dbReference type="Proteomes" id="UP000824041"/>
    </source>
</evidence>
<feature type="domain" description="VTC" evidence="1">
    <location>
        <begin position="5"/>
        <end position="197"/>
    </location>
</feature>
<dbReference type="Proteomes" id="UP000824041">
    <property type="component" value="Unassembled WGS sequence"/>
</dbReference>
<evidence type="ECO:0000259" key="1">
    <source>
        <dbReference type="Pfam" id="PF09359"/>
    </source>
</evidence>